<evidence type="ECO:0000256" key="2">
    <source>
        <dbReference type="SAM" id="SignalP"/>
    </source>
</evidence>
<feature type="signal peptide" evidence="2">
    <location>
        <begin position="1"/>
        <end position="18"/>
    </location>
</feature>
<evidence type="ECO:0000313" key="3">
    <source>
        <dbReference type="EMBL" id="KAJ3660937.1"/>
    </source>
</evidence>
<reference evidence="3" key="1">
    <citation type="journal article" date="2023" name="G3 (Bethesda)">
        <title>Whole genome assemblies of Zophobas morio and Tenebrio molitor.</title>
        <authorList>
            <person name="Kaur S."/>
            <person name="Stinson S.A."/>
            <person name="diCenzo G.C."/>
        </authorList>
    </citation>
    <scope>NUCLEOTIDE SEQUENCE</scope>
    <source>
        <strain evidence="3">QUZm001</strain>
    </source>
</reference>
<proteinExistence type="predicted"/>
<feature type="compositionally biased region" description="Acidic residues" evidence="1">
    <location>
        <begin position="74"/>
        <end position="95"/>
    </location>
</feature>
<evidence type="ECO:0000313" key="4">
    <source>
        <dbReference type="Proteomes" id="UP001168821"/>
    </source>
</evidence>
<organism evidence="3 4">
    <name type="scientific">Zophobas morio</name>
    <dbReference type="NCBI Taxonomy" id="2755281"/>
    <lineage>
        <taxon>Eukaryota</taxon>
        <taxon>Metazoa</taxon>
        <taxon>Ecdysozoa</taxon>
        <taxon>Arthropoda</taxon>
        <taxon>Hexapoda</taxon>
        <taxon>Insecta</taxon>
        <taxon>Pterygota</taxon>
        <taxon>Neoptera</taxon>
        <taxon>Endopterygota</taxon>
        <taxon>Coleoptera</taxon>
        <taxon>Polyphaga</taxon>
        <taxon>Cucujiformia</taxon>
        <taxon>Tenebrionidae</taxon>
        <taxon>Zophobas</taxon>
    </lineage>
</organism>
<dbReference type="EMBL" id="JALNTZ010000002">
    <property type="protein sequence ID" value="KAJ3660937.1"/>
    <property type="molecule type" value="Genomic_DNA"/>
</dbReference>
<accession>A0AA38MMG7</accession>
<sequence length="272" mass="30159">MNSVLIFIVLTMSGTALSRTCCNSCNTKVNCVPSCQNQCSSKLCINLLVQKCCVPTECSTTKKTPKTVTTTLEPESETTETESDTEPGPEPEPEAEIERIQQSGGTKHHQSNTINLNNRLTNNNHININVHADSYVSNNITYVGGGSGGSGTTQEPDVTKIIPTEISTTSTTSTTMRTTTTTRTPDCCVVIKPCVTYGCNPYRRQCGGCYGSIVYWPANPCQRGCYKLSYWYRPVCYFGYCYNTEVDCSSCYYNFYETYDGYSRCRGCFYGY</sequence>
<dbReference type="Proteomes" id="UP001168821">
    <property type="component" value="Unassembled WGS sequence"/>
</dbReference>
<feature type="region of interest" description="Disordered" evidence="1">
    <location>
        <begin position="59"/>
        <end position="113"/>
    </location>
</feature>
<comment type="caution">
    <text evidence="3">The sequence shown here is derived from an EMBL/GenBank/DDBJ whole genome shotgun (WGS) entry which is preliminary data.</text>
</comment>
<evidence type="ECO:0000256" key="1">
    <source>
        <dbReference type="SAM" id="MobiDB-lite"/>
    </source>
</evidence>
<gene>
    <name evidence="3" type="ORF">Zmor_005363</name>
</gene>
<feature type="chain" id="PRO_5041265620" evidence="2">
    <location>
        <begin position="19"/>
        <end position="272"/>
    </location>
</feature>
<dbReference type="AlphaFoldDB" id="A0AA38MMG7"/>
<protein>
    <submittedName>
        <fullName evidence="3">Uncharacterized protein</fullName>
    </submittedName>
</protein>
<keyword evidence="4" id="KW-1185">Reference proteome</keyword>
<keyword evidence="2" id="KW-0732">Signal</keyword>
<name>A0AA38MMG7_9CUCU</name>